<keyword evidence="3" id="KW-0436">Ligase</keyword>
<dbReference type="Pfam" id="PF13193">
    <property type="entry name" value="AMP-binding_C"/>
    <property type="match status" value="1"/>
</dbReference>
<evidence type="ECO:0000259" key="1">
    <source>
        <dbReference type="Pfam" id="PF00501"/>
    </source>
</evidence>
<dbReference type="PANTHER" id="PTHR43767">
    <property type="entry name" value="LONG-CHAIN-FATTY-ACID--COA LIGASE"/>
    <property type="match status" value="1"/>
</dbReference>
<dbReference type="Proteomes" id="UP001500393">
    <property type="component" value="Unassembled WGS sequence"/>
</dbReference>
<dbReference type="SUPFAM" id="SSF56801">
    <property type="entry name" value="Acetyl-CoA synthetase-like"/>
    <property type="match status" value="1"/>
</dbReference>
<proteinExistence type="predicted"/>
<evidence type="ECO:0000313" key="4">
    <source>
        <dbReference type="Proteomes" id="UP001500393"/>
    </source>
</evidence>
<comment type="caution">
    <text evidence="3">The sequence shown here is derived from an EMBL/GenBank/DDBJ whole genome shotgun (WGS) entry which is preliminary data.</text>
</comment>
<dbReference type="NCBIfam" id="NF005877">
    <property type="entry name" value="PRK07824.1"/>
    <property type="match status" value="1"/>
</dbReference>
<evidence type="ECO:0000313" key="3">
    <source>
        <dbReference type="EMBL" id="GAA1606344.1"/>
    </source>
</evidence>
<dbReference type="InterPro" id="IPR020845">
    <property type="entry name" value="AMP-binding_CS"/>
</dbReference>
<feature type="domain" description="AMP-dependent synthetase/ligase" evidence="1">
    <location>
        <begin position="38"/>
        <end position="205"/>
    </location>
</feature>
<gene>
    <name evidence="3" type="primary">menE</name>
    <name evidence="3" type="ORF">GCM10009789_70660</name>
</gene>
<dbReference type="InterPro" id="IPR045851">
    <property type="entry name" value="AMP-bd_C_sf"/>
</dbReference>
<dbReference type="PANTHER" id="PTHR43767:SF1">
    <property type="entry name" value="NONRIBOSOMAL PEPTIDE SYNTHASE PES1 (EUROFUNG)-RELATED"/>
    <property type="match status" value="1"/>
</dbReference>
<keyword evidence="4" id="KW-1185">Reference proteome</keyword>
<name>A0ABP4QDZ2_9ACTN</name>
<accession>A0ABP4QDZ2</accession>
<sequence>MRLVPGTPDAVLSALTAVLDGTGTPFAPVPADPAAAERVRQAVAPDEPLESDDCAVILATSGSSGEPKGVMLSADALVASATATHDRLGGPGQWLLPMQPYFVGGLQVLTRSVIAGYAPVVLGESFSAAAEAMTGERRYTAMVPTQLARYLDRELEALRSFDAIVIGGASMSAELKARVRAEGVTAIPAYGMTETGSGCVYAGEPLNGTSVDFDDGRILIKGPTLFSGYRLRPELTAEVFRDGWFRTQDRGRLVDGRLQVVGRLDDVVISGGVNVTLTAVQARLLEHPGVADAVVLGVPDAEWGSRVVAFVVGQPGRDQLRDFVSEVLPRTWAPQQVVELTELPMLASGKVDRQRLAEGVR</sequence>
<dbReference type="EMBL" id="BAAAOS010000056">
    <property type="protein sequence ID" value="GAA1606344.1"/>
    <property type="molecule type" value="Genomic_DNA"/>
</dbReference>
<organism evidence="3 4">
    <name type="scientific">Kribbella sancticallisti</name>
    <dbReference type="NCBI Taxonomy" id="460087"/>
    <lineage>
        <taxon>Bacteria</taxon>
        <taxon>Bacillati</taxon>
        <taxon>Actinomycetota</taxon>
        <taxon>Actinomycetes</taxon>
        <taxon>Propionibacteriales</taxon>
        <taxon>Kribbellaceae</taxon>
        <taxon>Kribbella</taxon>
    </lineage>
</organism>
<dbReference type="InterPro" id="IPR050237">
    <property type="entry name" value="ATP-dep_AMP-bd_enzyme"/>
</dbReference>
<feature type="domain" description="AMP-binding enzyme C-terminal" evidence="2">
    <location>
        <begin position="281"/>
        <end position="350"/>
    </location>
</feature>
<dbReference type="GO" id="GO:0016874">
    <property type="term" value="F:ligase activity"/>
    <property type="evidence" value="ECO:0007669"/>
    <property type="project" value="UniProtKB-KW"/>
</dbReference>
<dbReference type="PROSITE" id="PS00455">
    <property type="entry name" value="AMP_BINDING"/>
    <property type="match status" value="1"/>
</dbReference>
<protein>
    <submittedName>
        <fullName evidence="3">O-succinylbenzoate--CoA ligase</fullName>
    </submittedName>
</protein>
<evidence type="ECO:0000259" key="2">
    <source>
        <dbReference type="Pfam" id="PF13193"/>
    </source>
</evidence>
<dbReference type="Gene3D" id="3.30.300.30">
    <property type="match status" value="1"/>
</dbReference>
<dbReference type="InterPro" id="IPR042099">
    <property type="entry name" value="ANL_N_sf"/>
</dbReference>
<dbReference type="InterPro" id="IPR000873">
    <property type="entry name" value="AMP-dep_synth/lig_dom"/>
</dbReference>
<dbReference type="Pfam" id="PF00501">
    <property type="entry name" value="AMP-binding"/>
    <property type="match status" value="1"/>
</dbReference>
<dbReference type="InterPro" id="IPR025110">
    <property type="entry name" value="AMP-bd_C"/>
</dbReference>
<reference evidence="4" key="1">
    <citation type="journal article" date="2019" name="Int. J. Syst. Evol. Microbiol.">
        <title>The Global Catalogue of Microorganisms (GCM) 10K type strain sequencing project: providing services to taxonomists for standard genome sequencing and annotation.</title>
        <authorList>
            <consortium name="The Broad Institute Genomics Platform"/>
            <consortium name="The Broad Institute Genome Sequencing Center for Infectious Disease"/>
            <person name="Wu L."/>
            <person name="Ma J."/>
        </authorList>
    </citation>
    <scope>NUCLEOTIDE SEQUENCE [LARGE SCALE GENOMIC DNA]</scope>
    <source>
        <strain evidence="4">JCM 14969</strain>
    </source>
</reference>
<dbReference type="Gene3D" id="3.40.50.12780">
    <property type="entry name" value="N-terminal domain of ligase-like"/>
    <property type="match status" value="1"/>
</dbReference>